<feature type="coiled-coil region" evidence="12">
    <location>
        <begin position="802"/>
        <end position="829"/>
    </location>
</feature>
<proteinExistence type="inferred from homology"/>
<reference evidence="14 15" key="1">
    <citation type="submission" date="2016-11" db="EMBL/GenBank/DDBJ databases">
        <authorList>
            <person name="Jaros S."/>
            <person name="Januszkiewicz K."/>
            <person name="Wedrychowicz H."/>
        </authorList>
    </citation>
    <scope>NUCLEOTIDE SEQUENCE [LARGE SCALE GENOMIC DNA]</scope>
    <source>
        <strain evidence="14 15">DSM 16010</strain>
    </source>
</reference>
<dbReference type="SUPFAM" id="SSF52540">
    <property type="entry name" value="P-loop containing nucleoside triphosphate hydrolases"/>
    <property type="match status" value="1"/>
</dbReference>
<evidence type="ECO:0000256" key="8">
    <source>
        <dbReference type="ARBA" id="ARBA00022801"/>
    </source>
</evidence>
<keyword evidence="15" id="KW-1185">Reference proteome</keyword>
<dbReference type="PANTHER" id="PTHR30195:SF16">
    <property type="entry name" value="TYPE I RESTRICTION ENZYME ENDONUCLEASE SUBUNIT"/>
    <property type="match status" value="1"/>
</dbReference>
<evidence type="ECO:0000256" key="1">
    <source>
        <dbReference type="ARBA" id="ARBA00000851"/>
    </source>
</evidence>
<dbReference type="GO" id="GO:0009035">
    <property type="term" value="F:type I site-specific deoxyribonuclease activity"/>
    <property type="evidence" value="ECO:0007669"/>
    <property type="project" value="UniProtKB-EC"/>
</dbReference>
<comment type="subunit">
    <text evidence="3 11">The type I restriction/modification system is composed of three polypeptides R, M and S.</text>
</comment>
<evidence type="ECO:0000256" key="3">
    <source>
        <dbReference type="ARBA" id="ARBA00011296"/>
    </source>
</evidence>
<organism evidence="14 15">
    <name type="scientific">Lacicoccus alkaliphilus DSM 16010</name>
    <dbReference type="NCBI Taxonomy" id="1123231"/>
    <lineage>
        <taxon>Bacteria</taxon>
        <taxon>Bacillati</taxon>
        <taxon>Bacillota</taxon>
        <taxon>Bacilli</taxon>
        <taxon>Bacillales</taxon>
        <taxon>Salinicoccaceae</taxon>
        <taxon>Lacicoccus</taxon>
    </lineage>
</organism>
<dbReference type="Proteomes" id="UP000184206">
    <property type="component" value="Unassembled WGS sequence"/>
</dbReference>
<keyword evidence="7" id="KW-0255">Endonuclease</keyword>
<dbReference type="InterPro" id="IPR051268">
    <property type="entry name" value="Type-I_R_enzyme_R_subunit"/>
</dbReference>
<sequence length="929" mass="109612">MSTQSELALENKVMDQLERVGYERAAIHNNESLEENFRRILNDRHADKLNGQLLTDSEFKRLMIQINNKSVFDSARILRDKFVLKRDDETELYLEFFDSKNWCRNTFQVTNQISVEDKYKGRYDVTVLINGLPVVQIELKRRGVAINEAFNQVERYRRHNFTGLFRYTQLFVLSNYNDTRYYANNDKEIYKSHMFYWTDEENNRLTNVHELIDSFMLPHHLAKMIGRYMVVNETDKNLIVLRPYQMYATEALIKRALETNNNGYVWHTTGSGKTLTSFKASQLLAQEKEIKKVIFLVDRKDLDTQTQKEFDKFEPGSVDYTDNTKHLLEQLEDKSNPMIITTIQKMANAVKSNAPVMHQYKEDKVIFVIDECHRSQFGDMHRMIRRHFQNSQYFGFTGTPRFDDNKSQDGRSTADIFDKCLHHYLIKDAIRDGNVLGFSIEYINTFKDKATSSGEEYVKAIDTNEIWMADDRIDMVARHIYSIHDNKTKDRQYSSIFATQSIDTAMKYYDKFKEINHEEGSKPLNIATIFSYQANEDLREGDVKEHAKDRLARVIDDYNENYNTNFSLETYDQYFDDISKRMKKGIPGQKIDLLIVVNMFLTGFDSKVLNTLYVDKYLKHHDLIQAYSRTNRVEKQTKPYGNIVSYRDLKKETDEAIQLFSDTEDTDVVLSKSFEEYLEDFQAGMNELHTVVSTPQDAYHLEDEEEIKAFIVSYRQTARALLKLKTFEDFDFTKTLLGVSEQGYEDYRSAYLDYYDKYIRQKDSEKVSVINDIDFEIEVIRNDKVNVSYILNLIGNIDLENKKKQTEERKQIKLMLERADDENLRLKADLIQEFLDEVLPKLDRNANIEKVYLDFEEDKKLQEFKDFAETEQYPVEQLQSLYTEYDYSGLLYRKDIEKGVTGGLLKKRKKVNKVYQFVKDVSRKFGLVE</sequence>
<evidence type="ECO:0000256" key="4">
    <source>
        <dbReference type="ARBA" id="ARBA00022722"/>
    </source>
</evidence>
<dbReference type="Pfam" id="PF04313">
    <property type="entry name" value="HSDR_N"/>
    <property type="match status" value="1"/>
</dbReference>
<dbReference type="NCBIfam" id="TIGR00348">
    <property type="entry name" value="hsdR"/>
    <property type="match status" value="1"/>
</dbReference>
<evidence type="ECO:0000256" key="7">
    <source>
        <dbReference type="ARBA" id="ARBA00022759"/>
    </source>
</evidence>
<dbReference type="GO" id="GO:0003677">
    <property type="term" value="F:DNA binding"/>
    <property type="evidence" value="ECO:0007669"/>
    <property type="project" value="UniProtKB-KW"/>
</dbReference>
<evidence type="ECO:0000256" key="5">
    <source>
        <dbReference type="ARBA" id="ARBA00022741"/>
    </source>
</evidence>
<keyword evidence="12" id="KW-0175">Coiled coil</keyword>
<gene>
    <name evidence="14" type="ORF">SAMN02745189_02135</name>
</gene>
<dbReference type="AlphaFoldDB" id="A0A1M7IRB0"/>
<dbReference type="CDD" id="cd18800">
    <property type="entry name" value="SF2_C_EcoR124I-like"/>
    <property type="match status" value="1"/>
</dbReference>
<keyword evidence="6 11" id="KW-0680">Restriction system</keyword>
<dbReference type="PANTHER" id="PTHR30195">
    <property type="entry name" value="TYPE I SITE-SPECIFIC DEOXYRIBONUCLEASE PROTEIN SUBUNIT M AND R"/>
    <property type="match status" value="1"/>
</dbReference>
<evidence type="ECO:0000313" key="15">
    <source>
        <dbReference type="Proteomes" id="UP000184206"/>
    </source>
</evidence>
<dbReference type="CDD" id="cd18030">
    <property type="entry name" value="DEXHc_RE_I_HsdR"/>
    <property type="match status" value="1"/>
</dbReference>
<keyword evidence="10 11" id="KW-0238">DNA-binding</keyword>
<evidence type="ECO:0000256" key="12">
    <source>
        <dbReference type="SAM" id="Coils"/>
    </source>
</evidence>
<dbReference type="STRING" id="1123231.SAMN02745189_02135"/>
<dbReference type="Pfam" id="PF12008">
    <property type="entry name" value="EcoR124_C"/>
    <property type="match status" value="1"/>
</dbReference>
<evidence type="ECO:0000256" key="6">
    <source>
        <dbReference type="ARBA" id="ARBA00022747"/>
    </source>
</evidence>
<dbReference type="Pfam" id="PF22679">
    <property type="entry name" value="T1R_D3-like"/>
    <property type="match status" value="1"/>
</dbReference>
<keyword evidence="9 11" id="KW-0067">ATP-binding</keyword>
<comment type="similarity">
    <text evidence="2 11">Belongs to the HsdR family.</text>
</comment>
<dbReference type="GO" id="GO:0005524">
    <property type="term" value="F:ATP binding"/>
    <property type="evidence" value="ECO:0007669"/>
    <property type="project" value="UniProtKB-KW"/>
</dbReference>
<evidence type="ECO:0000259" key="13">
    <source>
        <dbReference type="PROSITE" id="PS51192"/>
    </source>
</evidence>
<dbReference type="EC" id="3.1.21.3" evidence="11"/>
<comment type="catalytic activity">
    <reaction evidence="1 11">
        <text>Endonucleolytic cleavage of DNA to give random double-stranded fragments with terminal 5'-phosphates, ATP is simultaneously hydrolyzed.</text>
        <dbReference type="EC" id="3.1.21.3"/>
    </reaction>
</comment>
<dbReference type="EMBL" id="FRCF01000011">
    <property type="protein sequence ID" value="SHM43225.1"/>
    <property type="molecule type" value="Genomic_DNA"/>
</dbReference>
<keyword evidence="4" id="KW-0540">Nuclease</keyword>
<comment type="function">
    <text evidence="11">Subunit R is required for both nuclease and ATPase activities, but not for modification.</text>
</comment>
<evidence type="ECO:0000256" key="11">
    <source>
        <dbReference type="RuleBase" id="RU364115"/>
    </source>
</evidence>
<dbReference type="Gene3D" id="3.90.1570.50">
    <property type="match status" value="1"/>
</dbReference>
<dbReference type="InterPro" id="IPR004473">
    <property type="entry name" value="Restrct_endonuc_typeI_HsdR"/>
</dbReference>
<dbReference type="InterPro" id="IPR055180">
    <property type="entry name" value="HsdR_RecA-like_helicase_dom_2"/>
</dbReference>
<dbReference type="InterPro" id="IPR022625">
    <property type="entry name" value="TypeI_RM_Rsu_C"/>
</dbReference>
<dbReference type="InterPro" id="IPR007409">
    <property type="entry name" value="Restrct_endonuc_type1_HsdR_N"/>
</dbReference>
<dbReference type="RefSeq" id="WP_072710561.1">
    <property type="nucleotide sequence ID" value="NZ_FRCF01000011.1"/>
</dbReference>
<dbReference type="SMART" id="SM00487">
    <property type="entry name" value="DEXDc"/>
    <property type="match status" value="1"/>
</dbReference>
<keyword evidence="5 11" id="KW-0547">Nucleotide-binding</keyword>
<evidence type="ECO:0000256" key="9">
    <source>
        <dbReference type="ARBA" id="ARBA00022840"/>
    </source>
</evidence>
<dbReference type="InterPro" id="IPR040980">
    <property type="entry name" value="SWI2_SNF2"/>
</dbReference>
<keyword evidence="8 11" id="KW-0378">Hydrolase</keyword>
<feature type="domain" description="Helicase ATP-binding" evidence="13">
    <location>
        <begin position="254"/>
        <end position="400"/>
    </location>
</feature>
<dbReference type="CDD" id="cd22332">
    <property type="entry name" value="HsdR_N"/>
    <property type="match status" value="1"/>
</dbReference>
<protein>
    <recommendedName>
        <fullName evidence="11">Type I restriction enzyme endonuclease subunit</fullName>
        <shortName evidence="11">R protein</shortName>
        <ecNumber evidence="11">3.1.21.3</ecNumber>
    </recommendedName>
    <alternativeName>
        <fullName evidence="11">Type-1 restriction enzyme R protein</fullName>
    </alternativeName>
</protein>
<dbReference type="OrthoDB" id="9758243at2"/>
<accession>A0A1M7IRB0</accession>
<dbReference type="Pfam" id="PF18766">
    <property type="entry name" value="SWI2_SNF2"/>
    <property type="match status" value="1"/>
</dbReference>
<evidence type="ECO:0000313" key="14">
    <source>
        <dbReference type="EMBL" id="SHM43225.1"/>
    </source>
</evidence>
<dbReference type="Gene3D" id="3.40.50.300">
    <property type="entry name" value="P-loop containing nucleotide triphosphate hydrolases"/>
    <property type="match status" value="2"/>
</dbReference>
<dbReference type="InterPro" id="IPR014001">
    <property type="entry name" value="Helicase_ATP-bd"/>
</dbReference>
<evidence type="ECO:0000256" key="10">
    <source>
        <dbReference type="ARBA" id="ARBA00023125"/>
    </source>
</evidence>
<dbReference type="GO" id="GO:0009307">
    <property type="term" value="P:DNA restriction-modification system"/>
    <property type="evidence" value="ECO:0007669"/>
    <property type="project" value="UniProtKB-KW"/>
</dbReference>
<dbReference type="InterPro" id="IPR027417">
    <property type="entry name" value="P-loop_NTPase"/>
</dbReference>
<dbReference type="PROSITE" id="PS51192">
    <property type="entry name" value="HELICASE_ATP_BIND_1"/>
    <property type="match status" value="1"/>
</dbReference>
<name>A0A1M7IRB0_9BACL</name>
<evidence type="ECO:0000256" key="2">
    <source>
        <dbReference type="ARBA" id="ARBA00008598"/>
    </source>
</evidence>